<dbReference type="NCBIfam" id="TIGR01931">
    <property type="entry name" value="cysJ"/>
    <property type="match status" value="1"/>
</dbReference>
<dbReference type="Gene3D" id="3.40.50.80">
    <property type="entry name" value="Nucleotide-binding domain of ferredoxin-NADP reductase (FNR) module"/>
    <property type="match status" value="1"/>
</dbReference>
<feature type="binding site" evidence="12">
    <location>
        <begin position="517"/>
        <end position="521"/>
    </location>
    <ligand>
        <name>NADP(+)</name>
        <dbReference type="ChEBI" id="CHEBI:58349"/>
    </ligand>
</feature>
<keyword evidence="8" id="KW-0249">Electron transport</keyword>
<keyword evidence="4" id="KW-0285">Flavoprotein</keyword>
<dbReference type="InterPro" id="IPR023173">
    <property type="entry name" value="NADPH_Cyt_P450_Rdtase_alpha"/>
</dbReference>
<feature type="binding site" evidence="12">
    <location>
        <begin position="148"/>
        <end position="157"/>
    </location>
    <ligand>
        <name>FMN</name>
        <dbReference type="ChEBI" id="CHEBI:58210"/>
    </ligand>
</feature>
<dbReference type="RefSeq" id="WP_101310161.1">
    <property type="nucleotide sequence ID" value="NZ_MVDE01000017.1"/>
</dbReference>
<reference evidence="15 16" key="1">
    <citation type="journal article" date="2017" name="Front. Microbiol.">
        <title>Labilibaculum manganireducens gen. nov., sp. nov. and Labilibaculum filiforme sp. nov., Novel Bacteroidetes Isolated from Subsurface Sediments of the Baltic Sea.</title>
        <authorList>
            <person name="Vandieken V."/>
            <person name="Marshall I.P."/>
            <person name="Niemann H."/>
            <person name="Engelen B."/>
            <person name="Cypionka H."/>
        </authorList>
    </citation>
    <scope>NUCLEOTIDE SEQUENCE [LARGE SCALE GENOMIC DNA]</scope>
    <source>
        <strain evidence="15 16">59.10-2M</strain>
    </source>
</reference>
<evidence type="ECO:0000256" key="11">
    <source>
        <dbReference type="ARBA" id="ARBA00052219"/>
    </source>
</evidence>
<evidence type="ECO:0000256" key="6">
    <source>
        <dbReference type="ARBA" id="ARBA00022827"/>
    </source>
</evidence>
<keyword evidence="9" id="KW-0560">Oxidoreductase</keyword>
<comment type="cofactor">
    <cofactor evidence="12">
        <name>FMN</name>
        <dbReference type="ChEBI" id="CHEBI:58210"/>
    </cofactor>
    <text evidence="12">Binds 1 FMN per subunit.</text>
</comment>
<feature type="domain" description="FAD-binding FR-type" evidence="14">
    <location>
        <begin position="226"/>
        <end position="440"/>
    </location>
</feature>
<dbReference type="EC" id="1.8.1.2" evidence="1"/>
<dbReference type="PIRSF" id="PIRSF000207">
    <property type="entry name" value="SiR-FP_CysJ"/>
    <property type="match status" value="1"/>
</dbReference>
<dbReference type="Pfam" id="PF00175">
    <property type="entry name" value="NAD_binding_1"/>
    <property type="match status" value="1"/>
</dbReference>
<feature type="binding site" evidence="12">
    <location>
        <position position="314"/>
    </location>
    <ligand>
        <name>FAD</name>
        <dbReference type="ChEBI" id="CHEBI:57692"/>
    </ligand>
</feature>
<keyword evidence="5 12" id="KW-0288">FMN</keyword>
<dbReference type="InterPro" id="IPR017938">
    <property type="entry name" value="Riboflavin_synthase-like_b-brl"/>
</dbReference>
<evidence type="ECO:0000256" key="10">
    <source>
        <dbReference type="ARBA" id="ARBA00023192"/>
    </source>
</evidence>
<comment type="cofactor">
    <cofactor evidence="12">
        <name>FAD</name>
        <dbReference type="ChEBI" id="CHEBI:57692"/>
    </cofactor>
    <text evidence="12">Binds 1 FAD per subunit.</text>
</comment>
<keyword evidence="7 12" id="KW-0521">NADP</keyword>
<keyword evidence="3" id="KW-0028">Amino-acid biosynthesis</keyword>
<comment type="catalytic activity">
    <reaction evidence="11">
        <text>hydrogen sulfide + 3 NADP(+) + 3 H2O = sulfite + 3 NADPH + 4 H(+)</text>
        <dbReference type="Rhea" id="RHEA:13801"/>
        <dbReference type="ChEBI" id="CHEBI:15377"/>
        <dbReference type="ChEBI" id="CHEBI:15378"/>
        <dbReference type="ChEBI" id="CHEBI:17359"/>
        <dbReference type="ChEBI" id="CHEBI:29919"/>
        <dbReference type="ChEBI" id="CHEBI:57783"/>
        <dbReference type="ChEBI" id="CHEBI:58349"/>
        <dbReference type="EC" id="1.8.1.2"/>
    </reaction>
</comment>
<dbReference type="CDD" id="cd06199">
    <property type="entry name" value="SiR"/>
    <property type="match status" value="1"/>
</dbReference>
<evidence type="ECO:0000256" key="8">
    <source>
        <dbReference type="ARBA" id="ARBA00022982"/>
    </source>
</evidence>
<feature type="binding site" evidence="12">
    <location>
        <begin position="411"/>
        <end position="414"/>
    </location>
    <ligand>
        <name>FAD</name>
        <dbReference type="ChEBI" id="CHEBI:57692"/>
    </ligand>
</feature>
<feature type="domain" description="Flavodoxin-like" evidence="13">
    <location>
        <begin position="59"/>
        <end position="197"/>
    </location>
</feature>
<dbReference type="InterPro" id="IPR017927">
    <property type="entry name" value="FAD-bd_FR_type"/>
</dbReference>
<feature type="binding site" evidence="12">
    <location>
        <position position="402"/>
    </location>
    <ligand>
        <name>FAD</name>
        <dbReference type="ChEBI" id="CHEBI:57692"/>
    </ligand>
</feature>
<dbReference type="Gene3D" id="1.20.990.10">
    <property type="entry name" value="NADPH-cytochrome p450 Reductase, Chain A, domain 3"/>
    <property type="match status" value="1"/>
</dbReference>
<evidence type="ECO:0000259" key="14">
    <source>
        <dbReference type="PROSITE" id="PS51384"/>
    </source>
</evidence>
<evidence type="ECO:0000256" key="2">
    <source>
        <dbReference type="ARBA" id="ARBA00022448"/>
    </source>
</evidence>
<dbReference type="InterPro" id="IPR029039">
    <property type="entry name" value="Flavoprotein-like_sf"/>
</dbReference>
<protein>
    <recommendedName>
        <fullName evidence="1">assimilatory sulfite reductase (NADPH)</fullName>
        <ecNumber evidence="1">1.8.1.2</ecNumber>
    </recommendedName>
</protein>
<feature type="binding site" evidence="12">
    <location>
        <begin position="396"/>
        <end position="398"/>
    </location>
    <ligand>
        <name>FAD</name>
        <dbReference type="ChEBI" id="CHEBI:57692"/>
    </ligand>
</feature>
<evidence type="ECO:0000259" key="13">
    <source>
        <dbReference type="PROSITE" id="PS50902"/>
    </source>
</evidence>
<dbReference type="Gene3D" id="3.40.50.360">
    <property type="match status" value="1"/>
</dbReference>
<keyword evidence="2" id="KW-0813">Transport</keyword>
<evidence type="ECO:0000256" key="1">
    <source>
        <dbReference type="ARBA" id="ARBA00012604"/>
    </source>
</evidence>
<keyword evidence="10" id="KW-0198">Cysteine biosynthesis</keyword>
<name>A0A2N3I747_9BACT</name>
<evidence type="ECO:0000313" key="16">
    <source>
        <dbReference type="Proteomes" id="UP000233618"/>
    </source>
</evidence>
<feature type="binding site" evidence="12">
    <location>
        <begin position="511"/>
        <end position="512"/>
    </location>
    <ligand>
        <name>NADP(+)</name>
        <dbReference type="ChEBI" id="CHEBI:58349"/>
    </ligand>
</feature>
<dbReference type="EMBL" id="MVDE01000017">
    <property type="protein sequence ID" value="PKQ66152.1"/>
    <property type="molecule type" value="Genomic_DNA"/>
</dbReference>
<accession>A0A2N3I747</accession>
<dbReference type="InterPro" id="IPR039261">
    <property type="entry name" value="FNR_nucleotide-bd"/>
</dbReference>
<dbReference type="PRINTS" id="PR00369">
    <property type="entry name" value="FLAVODOXIN"/>
</dbReference>
<comment type="caution">
    <text evidence="15">The sequence shown here is derived from an EMBL/GenBank/DDBJ whole genome shotgun (WGS) entry which is preliminary data.</text>
</comment>
<dbReference type="PRINTS" id="PR00371">
    <property type="entry name" value="FPNCR"/>
</dbReference>
<evidence type="ECO:0000256" key="7">
    <source>
        <dbReference type="ARBA" id="ARBA00022857"/>
    </source>
</evidence>
<dbReference type="Gene3D" id="2.40.30.10">
    <property type="entry name" value="Translation factors"/>
    <property type="match status" value="1"/>
</dbReference>
<dbReference type="GO" id="GO:0019344">
    <property type="term" value="P:cysteine biosynthetic process"/>
    <property type="evidence" value="ECO:0007669"/>
    <property type="project" value="UniProtKB-KW"/>
</dbReference>
<dbReference type="PANTHER" id="PTHR19384">
    <property type="entry name" value="NITRIC OXIDE SYNTHASE-RELATED"/>
    <property type="match status" value="1"/>
</dbReference>
<dbReference type="FunFam" id="3.40.50.80:FF:000001">
    <property type="entry name" value="NADPH--cytochrome P450 reductase 1"/>
    <property type="match status" value="1"/>
</dbReference>
<dbReference type="AlphaFoldDB" id="A0A2N3I747"/>
<dbReference type="Pfam" id="PF00667">
    <property type="entry name" value="FAD_binding_1"/>
    <property type="match status" value="1"/>
</dbReference>
<feature type="binding site" evidence="12">
    <location>
        <position position="553"/>
    </location>
    <ligand>
        <name>NADP(+)</name>
        <dbReference type="ChEBI" id="CHEBI:58349"/>
    </ligand>
</feature>
<evidence type="ECO:0000256" key="4">
    <source>
        <dbReference type="ARBA" id="ARBA00022630"/>
    </source>
</evidence>
<dbReference type="GO" id="GO:0010181">
    <property type="term" value="F:FMN binding"/>
    <property type="evidence" value="ECO:0007669"/>
    <property type="project" value="InterPro"/>
</dbReference>
<proteinExistence type="predicted"/>
<dbReference type="Proteomes" id="UP000233618">
    <property type="component" value="Unassembled WGS sequence"/>
</dbReference>
<dbReference type="PROSITE" id="PS51384">
    <property type="entry name" value="FAD_FR"/>
    <property type="match status" value="1"/>
</dbReference>
<keyword evidence="16" id="KW-1185">Reference proteome</keyword>
<dbReference type="InterPro" id="IPR001709">
    <property type="entry name" value="Flavoprot_Pyr_Nucl_cyt_Rdtase"/>
</dbReference>
<dbReference type="SUPFAM" id="SSF52218">
    <property type="entry name" value="Flavoproteins"/>
    <property type="match status" value="1"/>
</dbReference>
<dbReference type="PANTHER" id="PTHR19384:SF128">
    <property type="entry name" value="NADPH OXIDOREDUCTASE A"/>
    <property type="match status" value="1"/>
</dbReference>
<sequence>MGKEFQINQEQLSQLNQLIQNLSAEQLVWVNGYLSGIINGKKNAIDVSVISSQKSSESITILFGTHTGHSKEIAMDLHDRVLALGFDAKIQGLDFYTKNDLKKEKYLFLIVSTHGEGEAPIQAEDLYEYVHGKRAPKLPDTKYAVLALGDKTYKKYCQTGIDFDLAFTKLGAQAILPVQTSDVAYEEVAEQWIEKVTGELKSLVPEVTASTQSASASVPKKKFNRANPYYAEVLEKVRITTTDSEKEIYHVEISLENSGIEYTAGDSIGILPNNPIDLVDLIIDKLEDDPERIVTIDEKEISLFRALQNKLEITVLNREVLEKYKTITQNKDIELLLNNEDELENYLHGADAYDLLEDYPGEITSDQFLSTLRVLYARLYSISSGPRANPEEVHITIASVRYNRKKRDRNGACSSYITDEVNVGDHLPIYIDKNESFRLPDDENKPLIMVGAGTGVAPYRSFLQEREQNKAKGKSWLFFGNQRFKKDFLYQLEWQKFLKKGILQKLDVAFSRDQEEKAYVQHRLKENGKEVFQWLENGAHFYICGDKKYMAKDVQTSLLEIIQNEGGITSEKAEEYLKKLKKEKRLLLDVY</sequence>
<dbReference type="Pfam" id="PF00258">
    <property type="entry name" value="Flavodoxin_1"/>
    <property type="match status" value="1"/>
</dbReference>
<feature type="binding site" evidence="12">
    <location>
        <begin position="112"/>
        <end position="115"/>
    </location>
    <ligand>
        <name>FMN</name>
        <dbReference type="ChEBI" id="CHEBI:58210"/>
    </ligand>
</feature>
<dbReference type="InterPro" id="IPR010199">
    <property type="entry name" value="CysJ"/>
</dbReference>
<feature type="binding site" evidence="12">
    <location>
        <begin position="378"/>
        <end position="381"/>
    </location>
    <ligand>
        <name>FAD</name>
        <dbReference type="ChEBI" id="CHEBI:57692"/>
    </ligand>
</feature>
<dbReference type="InterPro" id="IPR001433">
    <property type="entry name" value="OxRdtase_FAD/NAD-bd"/>
</dbReference>
<dbReference type="GO" id="GO:0004783">
    <property type="term" value="F:sulfite reductase (NADPH) activity"/>
    <property type="evidence" value="ECO:0007669"/>
    <property type="project" value="UniProtKB-EC"/>
</dbReference>
<dbReference type="InterPro" id="IPR003097">
    <property type="entry name" value="CysJ-like_FAD-binding"/>
</dbReference>
<evidence type="ECO:0000313" key="15">
    <source>
        <dbReference type="EMBL" id="PKQ66152.1"/>
    </source>
</evidence>
<evidence type="ECO:0000256" key="5">
    <source>
        <dbReference type="ARBA" id="ARBA00022643"/>
    </source>
</evidence>
<dbReference type="SUPFAM" id="SSF52343">
    <property type="entry name" value="Ferredoxin reductase-like, C-terminal NADP-linked domain"/>
    <property type="match status" value="1"/>
</dbReference>
<organism evidence="15 16">
    <name type="scientific">Labilibaculum manganireducens</name>
    <dbReference type="NCBI Taxonomy" id="1940525"/>
    <lineage>
        <taxon>Bacteria</taxon>
        <taxon>Pseudomonadati</taxon>
        <taxon>Bacteroidota</taxon>
        <taxon>Bacteroidia</taxon>
        <taxon>Marinilabiliales</taxon>
        <taxon>Marinifilaceae</taxon>
        <taxon>Labilibaculum</taxon>
    </lineage>
</organism>
<evidence type="ECO:0000256" key="9">
    <source>
        <dbReference type="ARBA" id="ARBA00023002"/>
    </source>
</evidence>
<dbReference type="GO" id="GO:0050660">
    <property type="term" value="F:flavin adenine dinucleotide binding"/>
    <property type="evidence" value="ECO:0007669"/>
    <property type="project" value="InterPro"/>
</dbReference>
<dbReference type="SUPFAM" id="SSF63380">
    <property type="entry name" value="Riboflavin synthase domain-like"/>
    <property type="match status" value="1"/>
</dbReference>
<dbReference type="GO" id="GO:0005829">
    <property type="term" value="C:cytosol"/>
    <property type="evidence" value="ECO:0007669"/>
    <property type="project" value="TreeGrafter"/>
</dbReference>
<gene>
    <name evidence="15" type="ORF">BZG01_12395</name>
</gene>
<feature type="binding site" evidence="12">
    <location>
        <position position="591"/>
    </location>
    <ligand>
        <name>FAD</name>
        <dbReference type="ChEBI" id="CHEBI:57692"/>
    </ligand>
</feature>
<keyword evidence="6 12" id="KW-0274">FAD</keyword>
<dbReference type="InterPro" id="IPR008254">
    <property type="entry name" value="Flavodoxin/NO_synth"/>
</dbReference>
<evidence type="ECO:0000256" key="12">
    <source>
        <dbReference type="PIRSR" id="PIRSR000207-1"/>
    </source>
</evidence>
<dbReference type="InterPro" id="IPR001094">
    <property type="entry name" value="Flavdoxin-like"/>
</dbReference>
<evidence type="ECO:0000256" key="3">
    <source>
        <dbReference type="ARBA" id="ARBA00022605"/>
    </source>
</evidence>
<dbReference type="PROSITE" id="PS50902">
    <property type="entry name" value="FLAVODOXIN_LIKE"/>
    <property type="match status" value="1"/>
</dbReference>